<dbReference type="SUPFAM" id="SSF53649">
    <property type="entry name" value="Alkaline phosphatase-like"/>
    <property type="match status" value="1"/>
</dbReference>
<protein>
    <submittedName>
        <fullName evidence="4">Choline-sulfatase</fullName>
        <ecNumber evidence="4">3.1.6.6</ecNumber>
    </submittedName>
</protein>
<accession>A0A286RIB8</accession>
<keyword evidence="1" id="KW-0479">Metal-binding</keyword>
<keyword evidence="2 4" id="KW-0378">Hydrolase</keyword>
<dbReference type="GO" id="GO:0047753">
    <property type="term" value="F:choline-sulfatase activity"/>
    <property type="evidence" value="ECO:0007669"/>
    <property type="project" value="UniProtKB-EC"/>
</dbReference>
<evidence type="ECO:0000256" key="2">
    <source>
        <dbReference type="ARBA" id="ARBA00022801"/>
    </source>
</evidence>
<dbReference type="GO" id="GO:0046872">
    <property type="term" value="F:metal ion binding"/>
    <property type="evidence" value="ECO:0007669"/>
    <property type="project" value="UniProtKB-KW"/>
</dbReference>
<dbReference type="Gene3D" id="3.40.720.10">
    <property type="entry name" value="Alkaline Phosphatase, subunit A"/>
    <property type="match status" value="1"/>
</dbReference>
<evidence type="ECO:0000313" key="5">
    <source>
        <dbReference type="Proteomes" id="UP000215086"/>
    </source>
</evidence>
<evidence type="ECO:0000313" key="4">
    <source>
        <dbReference type="EMBL" id="ASV75686.1"/>
    </source>
</evidence>
<dbReference type="Pfam" id="PF00884">
    <property type="entry name" value="Sulfatase"/>
    <property type="match status" value="1"/>
</dbReference>
<dbReference type="EC" id="3.1.6.6" evidence="4"/>
<evidence type="ECO:0000259" key="3">
    <source>
        <dbReference type="Pfam" id="PF00884"/>
    </source>
</evidence>
<feature type="domain" description="Sulfatase N-terminal" evidence="3">
    <location>
        <begin position="25"/>
        <end position="350"/>
    </location>
</feature>
<name>A0A286RIB8_9BACT</name>
<dbReference type="PANTHER" id="PTHR45953:SF1">
    <property type="entry name" value="IDURONATE 2-SULFATASE"/>
    <property type="match status" value="1"/>
</dbReference>
<gene>
    <name evidence="4" type="ORF">THTE_3084</name>
</gene>
<reference evidence="4 5" key="1">
    <citation type="journal article" name="Front. Microbiol.">
        <title>Sugar Metabolism of the First Thermophilic Planctomycete Thermogutta terrifontis: Comparative Genomic and Transcriptomic Approaches.</title>
        <authorList>
            <person name="Elcheninov A.G."/>
            <person name="Menzel P."/>
            <person name="Gudbergsdottir S.R."/>
            <person name="Slesarev A.I."/>
            <person name="Kadnikov V.V."/>
            <person name="Krogh A."/>
            <person name="Bonch-Osmolovskaya E.A."/>
            <person name="Peng X."/>
            <person name="Kublanov I.V."/>
        </authorList>
    </citation>
    <scope>NUCLEOTIDE SEQUENCE [LARGE SCALE GENOMIC DNA]</scope>
    <source>
        <strain evidence="4 5">R1</strain>
    </source>
</reference>
<dbReference type="InterPro" id="IPR000917">
    <property type="entry name" value="Sulfatase_N"/>
</dbReference>
<organism evidence="4 5">
    <name type="scientific">Thermogutta terrifontis</name>
    <dbReference type="NCBI Taxonomy" id="1331910"/>
    <lineage>
        <taxon>Bacteria</taxon>
        <taxon>Pseudomonadati</taxon>
        <taxon>Planctomycetota</taxon>
        <taxon>Planctomycetia</taxon>
        <taxon>Pirellulales</taxon>
        <taxon>Thermoguttaceae</taxon>
        <taxon>Thermogutta</taxon>
    </lineage>
</organism>
<proteinExistence type="predicted"/>
<evidence type="ECO:0000256" key="1">
    <source>
        <dbReference type="ARBA" id="ARBA00022723"/>
    </source>
</evidence>
<dbReference type="PANTHER" id="PTHR45953">
    <property type="entry name" value="IDURONATE 2-SULFATASE"/>
    <property type="match status" value="1"/>
</dbReference>
<dbReference type="GO" id="GO:0005737">
    <property type="term" value="C:cytoplasm"/>
    <property type="evidence" value="ECO:0007669"/>
    <property type="project" value="TreeGrafter"/>
</dbReference>
<dbReference type="AlphaFoldDB" id="A0A286RIB8"/>
<dbReference type="EMBL" id="CP018477">
    <property type="protein sequence ID" value="ASV75686.1"/>
    <property type="molecule type" value="Genomic_DNA"/>
</dbReference>
<sequence>MLFWLPTMQAEEIGNKLQNPTTRPKNLLVLFSDDQRFDTIHALGNQEIRTPNLDRLAREGFVFTHTFIMGSMQGAVCVPSRAMFLSGRTLWHVPENLAGVPTWPQVFREHGFTTFVTGKWHNGRESLARSFDMGKAIFFGGMNDHFRMPVFDFDPTGKYPQANRKVVEKFSSELFADACIDFLKSYQGDKPFFAYVAFTAPHDPRTPPEPYRQMYDPADVSLPPNFLPEHPFDNGELRVRDELLASFPRNPEDIRRHIAEYYAMITHLDAQIGRILETLQNTGHFQDTLIVFASDNGLAVGRHGLMGKQNLYEHSQRVPLIFAGPGIPVGQSDALVYLFDVFPTVADIFQIPLPDGVEGQSLLPIMRKEKQKVRDAVFGAYREFQRSVRTERYKYITYHVKDEFHEQLFDIQNDPWEMKNLANDPAHRDVKSQLKERLLQLQQQLDDPVLKE</sequence>
<dbReference type="CDD" id="cd16155">
    <property type="entry name" value="sulfatase_like"/>
    <property type="match status" value="1"/>
</dbReference>
<dbReference type="InterPro" id="IPR017850">
    <property type="entry name" value="Alkaline_phosphatase_core_sf"/>
</dbReference>
<dbReference type="KEGG" id="ttf:THTE_3084"/>
<dbReference type="Proteomes" id="UP000215086">
    <property type="component" value="Chromosome"/>
</dbReference>
<keyword evidence="5" id="KW-1185">Reference proteome</keyword>